<organism evidence="2 5">
    <name type="scientific">Chryseobacterium rhizosphaerae</name>
    <dbReference type="NCBI Taxonomy" id="395937"/>
    <lineage>
        <taxon>Bacteria</taxon>
        <taxon>Pseudomonadati</taxon>
        <taxon>Bacteroidota</taxon>
        <taxon>Flavobacteriia</taxon>
        <taxon>Flavobacteriales</taxon>
        <taxon>Weeksellaceae</taxon>
        <taxon>Chryseobacterium group</taxon>
        <taxon>Chryseobacterium</taxon>
    </lineage>
</organism>
<dbReference type="EMBL" id="JAVDQY010000001">
    <property type="protein sequence ID" value="MDR6525955.1"/>
    <property type="molecule type" value="Genomic_DNA"/>
</dbReference>
<sequence length="647" mass="73918">MKKIILLIVCSANIVVLAQKHEFLNAPKFNDADLSKTKSLLDENAPAEILYRSVHFMIDTSTGLLHKKFFYRVKIYNKDKAEEWLNLEVPIYSYGGGKDQEESLYKMKALTYNLENGKVVPVKVENSSKYKSKESKSVTVNKFAFPNVKDGSILEYQYEILSPGLFAIPEILIESDTPSLYTEYVLDTPYTIDYNINYTGDLAPKYREVEPRTLYGAQYKTYRFGFENVKGFKNEKFVRNSRNFRTKVSTELNSTNFRELKLYSSSWEQIRKRLYENSYFGSELKKSKLAKDNMPAGISEMKSSDLDKANAIFKHVQKNFTWNKEKGVYTEDGIKKLLDTKTGNAAEINLYLVMLLREAGIKADPLVISTVDNGWVNLISPNISNMNFVLAAIETAGGLHIYDATSKQSSVDQLPLRDWNQYGILMTNDKIVQIQMVNNKLSNTYLTVDAKINEDGSVSGTYSDKDTGTFAMYVKDAYDENPDKYKKQYKENFSVDFTGIDSKVLENGEFESTMKFESTDMVDRVGKKIIINPMLFLNRNSNDFDQTEARKHPIDFGSGSTKVKKVILEIPQGYTIEEIPQTKKIVTEDKEIEYSYVVEQKGNKLEVTATTKVASPDYPKEYYPAFKQIWGVASKHENQVISLVKKS</sequence>
<proteinExistence type="predicted"/>
<dbReference type="SUPFAM" id="SSF54001">
    <property type="entry name" value="Cysteine proteinases"/>
    <property type="match status" value="1"/>
</dbReference>
<dbReference type="InterPro" id="IPR038765">
    <property type="entry name" value="Papain-like_cys_pep_sf"/>
</dbReference>
<dbReference type="Proteomes" id="UP001184861">
    <property type="component" value="Unassembled WGS sequence"/>
</dbReference>
<name>A0AAE3Y6Q2_9FLAO</name>
<evidence type="ECO:0000313" key="2">
    <source>
        <dbReference type="EMBL" id="MDR6525955.1"/>
    </source>
</evidence>
<dbReference type="Gene3D" id="2.60.120.1130">
    <property type="match status" value="1"/>
</dbReference>
<protein>
    <submittedName>
        <fullName evidence="3">Transglutaminase</fullName>
    </submittedName>
</protein>
<comment type="caution">
    <text evidence="2">The sequence shown here is derived from an EMBL/GenBank/DDBJ whole genome shotgun (WGS) entry which is preliminary data.</text>
</comment>
<dbReference type="Pfam" id="PF01841">
    <property type="entry name" value="Transglut_core"/>
    <property type="match status" value="1"/>
</dbReference>
<evidence type="ECO:0000313" key="5">
    <source>
        <dbReference type="Proteomes" id="UP001184861"/>
    </source>
</evidence>
<evidence type="ECO:0000259" key="1">
    <source>
        <dbReference type="Pfam" id="PF01841"/>
    </source>
</evidence>
<accession>A0AAE3Y6Q2</accession>
<reference evidence="2" key="3">
    <citation type="submission" date="2023-07" db="EMBL/GenBank/DDBJ databases">
        <title>Sorghum-associated microbial communities from plants grown in Nebraska, USA.</title>
        <authorList>
            <person name="Schachtman D."/>
        </authorList>
    </citation>
    <scope>NUCLEOTIDE SEQUENCE</scope>
    <source>
        <strain evidence="2">DS2360</strain>
    </source>
</reference>
<dbReference type="InterPro" id="IPR002931">
    <property type="entry name" value="Transglutaminase-like"/>
</dbReference>
<evidence type="ECO:0000313" key="3">
    <source>
        <dbReference type="EMBL" id="REC77355.1"/>
    </source>
</evidence>
<reference evidence="3" key="2">
    <citation type="submission" date="2018-06" db="EMBL/GenBank/DDBJ databases">
        <authorList>
            <person name="Newman J.D."/>
            <person name="Hugo C.J."/>
            <person name="Kriek I.-M."/>
            <person name="Nel L."/>
        </authorList>
    </citation>
    <scope>NUCLEOTIDE SEQUENCE</scope>
    <source>
        <strain evidence="3">KCTC 22548</strain>
    </source>
</reference>
<reference evidence="3 4" key="1">
    <citation type="journal article" date="2010" name="Syst. Appl. Microbiol.">
        <title>Four new species of Chryseobacterium from the rhizosphere of coastal sand dune plants, Chryseobacterium elymi sp. nov., Chryseobacterium hagamense sp. nov., Chryseobacterium lathyri sp. nov. and Chryseobacterium rhizosphaerae sp. nov.</title>
        <authorList>
            <person name="Cho S.H."/>
            <person name="Lee K.S."/>
            <person name="Shin D.S."/>
            <person name="Han J.H."/>
            <person name="Park K.S."/>
            <person name="Lee C.H."/>
            <person name="Park K.H."/>
            <person name="Kim S.B."/>
        </authorList>
    </citation>
    <scope>NUCLEOTIDE SEQUENCE [LARGE SCALE GENOMIC DNA]</scope>
    <source>
        <strain evidence="3 4">KCTC 22548</strain>
    </source>
</reference>
<keyword evidence="4" id="KW-1185">Reference proteome</keyword>
<dbReference type="Gene3D" id="2.60.40.3140">
    <property type="match status" value="1"/>
</dbReference>
<dbReference type="RefSeq" id="WP_115917209.1">
    <property type="nucleotide sequence ID" value="NZ_BJYH01000001.1"/>
</dbReference>
<dbReference type="Proteomes" id="UP000256491">
    <property type="component" value="Unassembled WGS sequence"/>
</dbReference>
<dbReference type="AlphaFoldDB" id="A0AAE3Y6Q2"/>
<dbReference type="EMBL" id="QNUF01000004">
    <property type="protein sequence ID" value="REC77355.1"/>
    <property type="molecule type" value="Genomic_DNA"/>
</dbReference>
<gene>
    <name evidence="3" type="ORF">DRF57_04995</name>
    <name evidence="2" type="ORF">J2787_001325</name>
</gene>
<dbReference type="Gene3D" id="3.10.620.30">
    <property type="match status" value="1"/>
</dbReference>
<evidence type="ECO:0000313" key="4">
    <source>
        <dbReference type="Proteomes" id="UP000256491"/>
    </source>
</evidence>
<feature type="domain" description="Transglutaminase-like" evidence="1">
    <location>
        <begin position="297"/>
        <end position="363"/>
    </location>
</feature>